<sequence>MSRMGVSLVDIYHVMAAMVPLYAAMLLAYVSMKWWKLFTPNQCSGINKFVAKFSIPLLSFQMISSNNPYKMNIKLMFADFLQKMLAVLVLAGVTRFSRRGGLKWIITGLSLLTLPNTLIVGIPLIQAMYGNEAAGLLAQIVVLQSLVWYNVLLFLFELNATKMASATQPPEVTEDTEVPVESLPKEGGEVSKFRSRRIFETLLIVLKVVKKLVRNPNTHATLLGIVWASIHYRWKIELPAIVKNSILILSQGGLGMAMFSLGLFMASTASVIACGTRIAAVAMVLKFLGGPALMAMASFPIGLRGSLFKVAIVQATLPLGIVPFVFAKEYNVHPDILSTGVIFGMLIAVPIALGYYLLLAL</sequence>
<dbReference type="GeneID" id="116194355"/>
<dbReference type="GO" id="GO:0005886">
    <property type="term" value="C:plasma membrane"/>
    <property type="evidence" value="ECO:0007669"/>
    <property type="project" value="TreeGrafter"/>
</dbReference>
<dbReference type="RefSeq" id="XP_031379011.1">
    <property type="nucleotide sequence ID" value="XM_031523151.1"/>
</dbReference>
<feature type="transmembrane region" description="Helical" evidence="8">
    <location>
        <begin position="246"/>
        <end position="266"/>
    </location>
</feature>
<keyword evidence="3 8" id="KW-0813">Transport</keyword>
<feature type="transmembrane region" description="Helical" evidence="8">
    <location>
        <begin position="105"/>
        <end position="129"/>
    </location>
</feature>
<comment type="caution">
    <text evidence="8">Lacks conserved residue(s) required for the propagation of feature annotation.</text>
</comment>
<reference evidence="9" key="1">
    <citation type="journal article" date="2020" name="Plant Biotechnol. J.">
        <title>The pomegranate (Punica granatum L.) draft genome dissects genetic divergence between soft- and hard-seeded cultivars.</title>
        <authorList>
            <person name="Luo X."/>
            <person name="Li H."/>
            <person name="Wu Z."/>
            <person name="Yao W."/>
            <person name="Zhao P."/>
            <person name="Cao D."/>
            <person name="Yu H."/>
            <person name="Li K."/>
            <person name="Poudel K."/>
            <person name="Zhao D."/>
            <person name="Zhang F."/>
            <person name="Xia X."/>
            <person name="Chen L."/>
            <person name="Wang Q."/>
            <person name="Jing D."/>
            <person name="Cao S."/>
        </authorList>
    </citation>
    <scope>NUCLEOTIDE SEQUENCE [LARGE SCALE GENOMIC DNA]</scope>
    <source>
        <strain evidence="9">cv. Tunisia</strain>
    </source>
</reference>
<keyword evidence="5 8" id="KW-1133">Transmembrane helix</keyword>
<keyword evidence="4 8" id="KW-0812">Transmembrane</keyword>
<evidence type="ECO:0000256" key="7">
    <source>
        <dbReference type="ARBA" id="ARBA00023294"/>
    </source>
</evidence>
<evidence type="ECO:0000313" key="10">
    <source>
        <dbReference type="RefSeq" id="XP_031379011.1"/>
    </source>
</evidence>
<feature type="transmembrane region" description="Helical" evidence="8">
    <location>
        <begin position="75"/>
        <end position="93"/>
    </location>
</feature>
<accession>A0A6P8CBW4</accession>
<comment type="subcellular location">
    <subcellularLocation>
        <location evidence="1">Endomembrane system</location>
        <topology evidence="1">Multi-pass membrane protein</topology>
    </subcellularLocation>
    <subcellularLocation>
        <location evidence="8">Membrane</location>
        <topology evidence="8">Multi-pass membrane protein</topology>
    </subcellularLocation>
</comment>
<evidence type="ECO:0000256" key="8">
    <source>
        <dbReference type="RuleBase" id="RU362108"/>
    </source>
</evidence>
<dbReference type="GO" id="GO:0010329">
    <property type="term" value="F:auxin efflux transmembrane transporter activity"/>
    <property type="evidence" value="ECO:0007669"/>
    <property type="project" value="TreeGrafter"/>
</dbReference>
<name>A0A6P8CBW4_PUNGR</name>
<evidence type="ECO:0000256" key="1">
    <source>
        <dbReference type="ARBA" id="ARBA00004127"/>
    </source>
</evidence>
<feature type="transmembrane region" description="Helical" evidence="8">
    <location>
        <begin position="307"/>
        <end position="327"/>
    </location>
</feature>
<keyword evidence="9" id="KW-1185">Reference proteome</keyword>
<protein>
    <recommendedName>
        <fullName evidence="8">Auxin efflux carrier component</fullName>
    </recommendedName>
</protein>
<evidence type="ECO:0000256" key="3">
    <source>
        <dbReference type="ARBA" id="ARBA00022448"/>
    </source>
</evidence>
<keyword evidence="6 8" id="KW-0472">Membrane</keyword>
<dbReference type="InterPro" id="IPR014024">
    <property type="entry name" value="Auxin_eff_plant"/>
</dbReference>
<feature type="transmembrane region" description="Helical" evidence="8">
    <location>
        <begin position="135"/>
        <end position="156"/>
    </location>
</feature>
<dbReference type="GO" id="GO:0009734">
    <property type="term" value="P:auxin-activated signaling pathway"/>
    <property type="evidence" value="ECO:0007669"/>
    <property type="project" value="UniProtKB-UniRule"/>
</dbReference>
<dbReference type="Pfam" id="PF03547">
    <property type="entry name" value="Mem_trans"/>
    <property type="match status" value="1"/>
</dbReference>
<evidence type="ECO:0000256" key="6">
    <source>
        <dbReference type="ARBA" id="ARBA00023136"/>
    </source>
</evidence>
<feature type="transmembrane region" description="Helical" evidence="8">
    <location>
        <begin position="339"/>
        <end position="358"/>
    </location>
</feature>
<dbReference type="GO" id="GO:0009926">
    <property type="term" value="P:auxin polar transport"/>
    <property type="evidence" value="ECO:0007669"/>
    <property type="project" value="TreeGrafter"/>
</dbReference>
<dbReference type="Proteomes" id="UP000515151">
    <property type="component" value="Chromosome 2"/>
</dbReference>
<evidence type="ECO:0000256" key="5">
    <source>
        <dbReference type="ARBA" id="ARBA00022989"/>
    </source>
</evidence>
<dbReference type="NCBIfam" id="TIGR00946">
    <property type="entry name" value="2a69"/>
    <property type="match status" value="1"/>
</dbReference>
<evidence type="ECO:0000256" key="2">
    <source>
        <dbReference type="ARBA" id="ARBA00009177"/>
    </source>
</evidence>
<comment type="similarity">
    <text evidence="2 8">Belongs to the auxin efflux carrier (TC 2.A.69.1) family.</text>
</comment>
<comment type="function">
    <text evidence="8">May act as a component of the auxin efflux carrier.</text>
</comment>
<proteinExistence type="inferred from homology"/>
<dbReference type="PANTHER" id="PTHR31752">
    <property type="entry name" value="AUXIN EFFLUX CARRIER COMPONENT 1B-RELATED"/>
    <property type="match status" value="1"/>
</dbReference>
<reference evidence="10" key="2">
    <citation type="submission" date="2025-08" db="UniProtKB">
        <authorList>
            <consortium name="RefSeq"/>
        </authorList>
    </citation>
    <scope>IDENTIFICATION</scope>
    <source>
        <tissue evidence="10">Leaf</tissue>
    </source>
</reference>
<dbReference type="PANTHER" id="PTHR31752:SF40">
    <property type="entry name" value="AUXIN EFFLUX CARRIER COMPONENT 8"/>
    <property type="match status" value="1"/>
</dbReference>
<dbReference type="InterPro" id="IPR051107">
    <property type="entry name" value="Auxin_Efflux_Carrier"/>
</dbReference>
<evidence type="ECO:0000256" key="4">
    <source>
        <dbReference type="ARBA" id="ARBA00022692"/>
    </source>
</evidence>
<dbReference type="GO" id="GO:0005783">
    <property type="term" value="C:endoplasmic reticulum"/>
    <property type="evidence" value="ECO:0007669"/>
    <property type="project" value="TreeGrafter"/>
</dbReference>
<gene>
    <name evidence="10" type="primary">LOC116194355</name>
</gene>
<dbReference type="InterPro" id="IPR004776">
    <property type="entry name" value="Mem_transp_PIN-like"/>
</dbReference>
<dbReference type="OrthoDB" id="2133778at2759"/>
<feature type="transmembrane region" description="Helical" evidence="8">
    <location>
        <begin position="278"/>
        <end position="301"/>
    </location>
</feature>
<feature type="transmembrane region" description="Helical" evidence="8">
    <location>
        <begin position="12"/>
        <end position="32"/>
    </location>
</feature>
<evidence type="ECO:0000313" key="9">
    <source>
        <dbReference type="Proteomes" id="UP000515151"/>
    </source>
</evidence>
<dbReference type="AlphaFoldDB" id="A0A6P8CBW4"/>
<organism evidence="9 10">
    <name type="scientific">Punica granatum</name>
    <name type="common">Pomegranate</name>
    <dbReference type="NCBI Taxonomy" id="22663"/>
    <lineage>
        <taxon>Eukaryota</taxon>
        <taxon>Viridiplantae</taxon>
        <taxon>Streptophyta</taxon>
        <taxon>Embryophyta</taxon>
        <taxon>Tracheophyta</taxon>
        <taxon>Spermatophyta</taxon>
        <taxon>Magnoliopsida</taxon>
        <taxon>eudicotyledons</taxon>
        <taxon>Gunneridae</taxon>
        <taxon>Pentapetalae</taxon>
        <taxon>rosids</taxon>
        <taxon>malvids</taxon>
        <taxon>Myrtales</taxon>
        <taxon>Lythraceae</taxon>
        <taxon>Punica</taxon>
    </lineage>
</organism>
<keyword evidence="7 8" id="KW-0927">Auxin signaling pathway</keyword>